<dbReference type="SMART" id="SM00244">
    <property type="entry name" value="PHB"/>
    <property type="match status" value="1"/>
</dbReference>
<dbReference type="InterPro" id="IPR036013">
    <property type="entry name" value="Band_7/SPFH_dom_sf"/>
</dbReference>
<dbReference type="GO" id="GO:0005886">
    <property type="term" value="C:plasma membrane"/>
    <property type="evidence" value="ECO:0007669"/>
    <property type="project" value="TreeGrafter"/>
</dbReference>
<accession>A0AA37NG54</accession>
<gene>
    <name evidence="6" type="ORF">CE91St3_33680</name>
</gene>
<evidence type="ECO:0000256" key="1">
    <source>
        <dbReference type="ARBA" id="ARBA00004167"/>
    </source>
</evidence>
<dbReference type="RefSeq" id="WP_244064011.1">
    <property type="nucleotide sequence ID" value="NZ_BQNZ01000003.1"/>
</dbReference>
<dbReference type="InterPro" id="IPR027705">
    <property type="entry name" value="Flotillin_fam"/>
</dbReference>
<dbReference type="InterPro" id="IPR031905">
    <property type="entry name" value="Flotillin_C"/>
</dbReference>
<dbReference type="SUPFAM" id="SSF117892">
    <property type="entry name" value="Band 7/SPFH domain"/>
    <property type="match status" value="1"/>
</dbReference>
<comment type="subcellular location">
    <subcellularLocation>
        <location evidence="1">Membrane</location>
        <topology evidence="1">Single-pass membrane protein</topology>
    </subcellularLocation>
</comment>
<comment type="similarity">
    <text evidence="2">Belongs to the band 7/mec-2 family. Flotillin subfamily.</text>
</comment>
<dbReference type="PANTHER" id="PTHR13806:SF46">
    <property type="entry name" value="FLOTILLIN-1-RELATED"/>
    <property type="match status" value="1"/>
</dbReference>
<dbReference type="Gene3D" id="3.30.479.30">
    <property type="entry name" value="Band 7 domain"/>
    <property type="match status" value="1"/>
</dbReference>
<dbReference type="Pfam" id="PF01145">
    <property type="entry name" value="Band_7"/>
    <property type="match status" value="1"/>
</dbReference>
<evidence type="ECO:0000259" key="5">
    <source>
        <dbReference type="SMART" id="SM00244"/>
    </source>
</evidence>
<dbReference type="PANTHER" id="PTHR13806">
    <property type="entry name" value="FLOTILLIN-RELATED"/>
    <property type="match status" value="1"/>
</dbReference>
<dbReference type="CDD" id="cd03399">
    <property type="entry name" value="SPFH_flotillin"/>
    <property type="match status" value="1"/>
</dbReference>
<dbReference type="AlphaFoldDB" id="A0AA37NG54"/>
<evidence type="ECO:0000313" key="7">
    <source>
        <dbReference type="Proteomes" id="UP001055114"/>
    </source>
</evidence>
<evidence type="ECO:0000256" key="3">
    <source>
        <dbReference type="ARBA" id="ARBA00023136"/>
    </source>
</evidence>
<dbReference type="EMBL" id="BQNZ01000003">
    <property type="protein sequence ID" value="GKH73505.1"/>
    <property type="molecule type" value="Genomic_DNA"/>
</dbReference>
<feature type="domain" description="Band 7" evidence="5">
    <location>
        <begin position="18"/>
        <end position="185"/>
    </location>
</feature>
<protein>
    <submittedName>
        <fullName evidence="6">Flotillin</fullName>
    </submittedName>
</protein>
<dbReference type="InterPro" id="IPR001107">
    <property type="entry name" value="Band_7"/>
</dbReference>
<dbReference type="Proteomes" id="UP001055114">
    <property type="component" value="Unassembled WGS sequence"/>
</dbReference>
<dbReference type="GO" id="GO:0002020">
    <property type="term" value="F:protease binding"/>
    <property type="evidence" value="ECO:0007669"/>
    <property type="project" value="TreeGrafter"/>
</dbReference>
<dbReference type="Pfam" id="PF15975">
    <property type="entry name" value="Flot"/>
    <property type="match status" value="1"/>
</dbReference>
<dbReference type="GO" id="GO:0072659">
    <property type="term" value="P:protein localization to plasma membrane"/>
    <property type="evidence" value="ECO:0007669"/>
    <property type="project" value="TreeGrafter"/>
</dbReference>
<keyword evidence="4" id="KW-0175">Coiled coil</keyword>
<evidence type="ECO:0000256" key="4">
    <source>
        <dbReference type="SAM" id="Coils"/>
    </source>
</evidence>
<reference evidence="6" key="1">
    <citation type="submission" date="2022-01" db="EMBL/GenBank/DDBJ databases">
        <title>Novel bile acid biosynthetic pathways are enriched in the microbiome of centenarians.</title>
        <authorList>
            <person name="Sato Y."/>
            <person name="Atarashi K."/>
            <person name="Plichta R.D."/>
            <person name="Arai Y."/>
            <person name="Sasajima S."/>
            <person name="Kearney M.S."/>
            <person name="Suda W."/>
            <person name="Takeshita K."/>
            <person name="Sasaki T."/>
            <person name="Okamoto S."/>
            <person name="Skelly N.A."/>
            <person name="Okamura Y."/>
            <person name="Vlamakis H."/>
            <person name="Li Y."/>
            <person name="Tanoue T."/>
            <person name="Takei H."/>
            <person name="Nittono H."/>
            <person name="Narushima S."/>
            <person name="Irie J."/>
            <person name="Itoh H."/>
            <person name="Moriya K."/>
            <person name="Sugiura Y."/>
            <person name="Suematsu M."/>
            <person name="Moritoki N."/>
            <person name="Shibata S."/>
            <person name="Littman R.D."/>
            <person name="Fischbach A.M."/>
            <person name="Uwamino Y."/>
            <person name="Inoue T."/>
            <person name="Honda A."/>
            <person name="Hattori M."/>
            <person name="Murai T."/>
            <person name="Xavier J.R."/>
            <person name="Hirose N."/>
            <person name="Honda K."/>
        </authorList>
    </citation>
    <scope>NUCLEOTIDE SEQUENCE</scope>
    <source>
        <strain evidence="6">CE91-St3</strain>
    </source>
</reference>
<comment type="caution">
    <text evidence="6">The sequence shown here is derived from an EMBL/GenBank/DDBJ whole genome shotgun (WGS) entry which is preliminary data.</text>
</comment>
<keyword evidence="3" id="KW-0472">Membrane</keyword>
<organism evidence="6 7">
    <name type="scientific">Parabacteroides merdae</name>
    <dbReference type="NCBI Taxonomy" id="46503"/>
    <lineage>
        <taxon>Bacteria</taxon>
        <taxon>Pseudomonadati</taxon>
        <taxon>Bacteroidota</taxon>
        <taxon>Bacteroidia</taxon>
        <taxon>Bacteroidales</taxon>
        <taxon>Tannerellaceae</taxon>
        <taxon>Parabacteroides</taxon>
    </lineage>
</organism>
<feature type="coiled-coil region" evidence="4">
    <location>
        <begin position="190"/>
        <end position="250"/>
    </location>
</feature>
<proteinExistence type="inferred from homology"/>
<sequence>MDVTFVSVAVLLLLLLFASYVKTSPNIAMVISGLTKKPRYLVGKGGFRVPFLEKTDKLYLGQVTVDIKTKEAIPTNDFINVKIDAVAKVQVDMSDETFVCAIKNFLNVGPAIIAQEVQDTFEGNLRESVGAVCLKELNVDRDAFSDQVLAKATKDLSTLGLKVLSCNIQNISDENGLIKALGADNTWKIRQDAAITKANAEKAIAIAEANAAQEANDVRVLSETAIAEKNNSLEIRKAELQKSADTKKAEADAAYEIQKQEQQATIYQKTINAEIEKTQREQVLSQEKIKIKENELTAEVNKQADAHKYEVEKKAEAERYEAEQKAQAEAAKYAKLQEAEGIRAVGEANASAAQAMFIAEAEGLEKKADAYERFGQAAILDMVVKILPQVAAEVAKPISSIDSVNIYDGGVDRVSGNVPVVLKQTFDTIESATGVNLTDIVRAKTITAKTDRNINISGDLIGGRKETAEEEPHN</sequence>
<name>A0AA37NG54_9BACT</name>
<evidence type="ECO:0000313" key="6">
    <source>
        <dbReference type="EMBL" id="GKH73505.1"/>
    </source>
</evidence>
<evidence type="ECO:0000256" key="2">
    <source>
        <dbReference type="ARBA" id="ARBA00007161"/>
    </source>
</evidence>